<protein>
    <submittedName>
        <fullName evidence="5">COG4653 Predicted phage phi-C31 gp36 major capsid-like protein</fullName>
    </submittedName>
</protein>
<dbReference type="NCBIfam" id="TIGR01554">
    <property type="entry name" value="major_cap_HK97"/>
    <property type="match status" value="1"/>
</dbReference>
<dbReference type="EMBL" id="LR796304">
    <property type="protein sequence ID" value="CAB4135769.1"/>
    <property type="molecule type" value="Genomic_DNA"/>
</dbReference>
<dbReference type="InterPro" id="IPR054612">
    <property type="entry name" value="Phage_capsid-like_C"/>
</dbReference>
<keyword evidence="3" id="KW-0175">Coiled coil</keyword>
<feature type="coiled-coil region" evidence="3">
    <location>
        <begin position="37"/>
        <end position="78"/>
    </location>
</feature>
<evidence type="ECO:0000313" key="5">
    <source>
        <dbReference type="EMBL" id="CAB4135769.1"/>
    </source>
</evidence>
<proteinExistence type="predicted"/>
<dbReference type="Pfam" id="PF05065">
    <property type="entry name" value="Phage_capsid"/>
    <property type="match status" value="1"/>
</dbReference>
<evidence type="ECO:0000256" key="3">
    <source>
        <dbReference type="SAM" id="Coils"/>
    </source>
</evidence>
<accession>A0A6J5LVM2</accession>
<sequence>MSDPIIPSIKTVNDLHNAIDTLRLSNEKKDGESKQTVEKIQTALDAYEVKNQELVKTLQEKTNQIKDIEEKLISMTSASNYNSQSPKLQQEVKAYEDFLAKGFLETEKKYLRTDSAVSGGVFVPEVQVAGILKNITEISNLRPFAKLRTMSAKTESMLVRTGSVVAYMTGEGQSSTDTQPAYGDLRLEAKKMTAHGSISYELLQDASNDLVNEMILDVGEQFAYLEGAQFVNGSGAGNNMPGFMQHPDIGFINSGDASSITFDSLIKVTGEIKTGYNPIYAFNRKTLAALRLLKDASNRYIWESGNLGVDVPSNINGVSYTLLPDMPDIGAGTFPIIFGDFKNFMIGDRKALTVVRDEITLAELQLVKYIFHRRVGCVVTKPESFKKIKISA</sequence>
<keyword evidence="2" id="KW-0946">Virion</keyword>
<gene>
    <name evidence="5" type="ORF">UFOVP286_47</name>
</gene>
<dbReference type="SUPFAM" id="SSF56563">
    <property type="entry name" value="Major capsid protein gp5"/>
    <property type="match status" value="1"/>
</dbReference>
<name>A0A6J5LVM2_9CAUD</name>
<reference evidence="5" key="1">
    <citation type="submission" date="2020-04" db="EMBL/GenBank/DDBJ databases">
        <authorList>
            <person name="Chiriac C."/>
            <person name="Salcher M."/>
            <person name="Ghai R."/>
            <person name="Kavagutti S V."/>
        </authorList>
    </citation>
    <scope>NUCLEOTIDE SEQUENCE</scope>
</reference>
<feature type="domain" description="Phage capsid-like C-terminal" evidence="4">
    <location>
        <begin position="119"/>
        <end position="389"/>
    </location>
</feature>
<dbReference type="InterPro" id="IPR024455">
    <property type="entry name" value="Phage_capsid"/>
</dbReference>
<evidence type="ECO:0000256" key="2">
    <source>
        <dbReference type="ARBA" id="ARBA00022844"/>
    </source>
</evidence>
<organism evidence="5">
    <name type="scientific">uncultured Caudovirales phage</name>
    <dbReference type="NCBI Taxonomy" id="2100421"/>
    <lineage>
        <taxon>Viruses</taxon>
        <taxon>Duplodnaviria</taxon>
        <taxon>Heunggongvirae</taxon>
        <taxon>Uroviricota</taxon>
        <taxon>Caudoviricetes</taxon>
        <taxon>Peduoviridae</taxon>
        <taxon>Maltschvirus</taxon>
        <taxon>Maltschvirus maltsch</taxon>
    </lineage>
</organism>
<dbReference type="Gene3D" id="3.30.2320.10">
    <property type="entry name" value="hypothetical protein PF0899 domain"/>
    <property type="match status" value="1"/>
</dbReference>
<dbReference type="Gene3D" id="3.30.2400.10">
    <property type="entry name" value="Major capsid protein gp5"/>
    <property type="match status" value="1"/>
</dbReference>
<comment type="subcellular location">
    <subcellularLocation>
        <location evidence="1">Virion</location>
    </subcellularLocation>
</comment>
<dbReference type="GO" id="GO:0044423">
    <property type="term" value="C:virion component"/>
    <property type="evidence" value="ECO:0007669"/>
    <property type="project" value="UniProtKB-KW"/>
</dbReference>
<evidence type="ECO:0000256" key="1">
    <source>
        <dbReference type="ARBA" id="ARBA00004328"/>
    </source>
</evidence>
<evidence type="ECO:0000259" key="4">
    <source>
        <dbReference type="Pfam" id="PF05065"/>
    </source>
</evidence>